<reference evidence="2" key="1">
    <citation type="submission" date="2010-02" db="EMBL/GenBank/DDBJ databases">
        <title>Complete sequence of Desulfurivibrio alkaliphilus AHT2.</title>
        <authorList>
            <consortium name="US DOE Joint Genome Institute"/>
            <person name="Pitluck S."/>
            <person name="Chertkov O."/>
            <person name="Detter J.C."/>
            <person name="Han C."/>
            <person name="Tapia R."/>
            <person name="Larimer F."/>
            <person name="Land M."/>
            <person name="Hauser L."/>
            <person name="Kyrpides N."/>
            <person name="Mikhailova N."/>
            <person name="Sorokin D.Y."/>
            <person name="Muyzer G."/>
            <person name="Woyke T."/>
        </authorList>
    </citation>
    <scope>NUCLEOTIDE SEQUENCE [LARGE SCALE GENOMIC DNA]</scope>
    <source>
        <strain evidence="2">DSM 19089 / UNIQEM U267 / AHT2</strain>
    </source>
</reference>
<dbReference type="HOGENOM" id="CLU_1406755_0_0_7"/>
<dbReference type="Proteomes" id="UP000001508">
    <property type="component" value="Chromosome"/>
</dbReference>
<dbReference type="AlphaFoldDB" id="D6Z684"/>
<dbReference type="KEGG" id="dak:DaAHT2_2181"/>
<evidence type="ECO:0000313" key="2">
    <source>
        <dbReference type="Proteomes" id="UP000001508"/>
    </source>
</evidence>
<gene>
    <name evidence="1" type="ordered locus">DaAHT2_2181</name>
</gene>
<proteinExistence type="predicted"/>
<evidence type="ECO:0000313" key="1">
    <source>
        <dbReference type="EMBL" id="ADH86849.1"/>
    </source>
</evidence>
<dbReference type="RefSeq" id="WP_013164365.1">
    <property type="nucleotide sequence ID" value="NC_014216.1"/>
</dbReference>
<keyword evidence="2" id="KW-1185">Reference proteome</keyword>
<organism evidence="1 2">
    <name type="scientific">Desulfurivibrio alkaliphilus (strain DSM 19089 / UNIQEM U267 / AHT2)</name>
    <dbReference type="NCBI Taxonomy" id="589865"/>
    <lineage>
        <taxon>Bacteria</taxon>
        <taxon>Pseudomonadati</taxon>
        <taxon>Thermodesulfobacteriota</taxon>
        <taxon>Desulfobulbia</taxon>
        <taxon>Desulfobulbales</taxon>
        <taxon>Desulfobulbaceae</taxon>
        <taxon>Desulfurivibrio</taxon>
    </lineage>
</organism>
<name>D6Z684_DESAT</name>
<dbReference type="EMBL" id="CP001940">
    <property type="protein sequence ID" value="ADH86849.1"/>
    <property type="molecule type" value="Genomic_DNA"/>
</dbReference>
<protein>
    <submittedName>
        <fullName evidence="1">Uncharacterized protein</fullName>
    </submittedName>
</protein>
<dbReference type="InParanoid" id="D6Z684"/>
<sequence length="193" mass="21841">MTPRPKRCPTSSVAEYRAAWLPELVHPAAPAAGNRHKRYPGIAGFELAIVDQIRTRLLVATATNNLVKRKPGEIGELLQWPLLPLWDVFGCLVELRPYPVLDHFVAIGRSELVGLIRGMRIDKKKVSQGQAVEALFTSRKLAVWGHSLEQYFYRFPVIAASDGRPREFFILRFDAEGGLRQQHNSFFAPPRWG</sequence>
<accession>D6Z684</accession>